<organism evidence="2 3">
    <name type="scientific">Plantactinospora alkalitolerans</name>
    <dbReference type="NCBI Taxonomy" id="2789879"/>
    <lineage>
        <taxon>Bacteria</taxon>
        <taxon>Bacillati</taxon>
        <taxon>Actinomycetota</taxon>
        <taxon>Actinomycetes</taxon>
        <taxon>Micromonosporales</taxon>
        <taxon>Micromonosporaceae</taxon>
        <taxon>Plantactinospora</taxon>
    </lineage>
</organism>
<sequence length="247" mass="25559">MRLTVGPLPPAVYWRRRAVVLGAGLLFLIVLLYSCFGSSGEPDNPGKGGGSGQSTGPTPLLTPEVDASQSGAPESGGPVDPASSGDPSGTPQDDGGGPPVEPAGGGQVPAAPPPVQNECTDAEMSVVPVPSQASAQRGEPVELRIKIKNVSSRTCNRDVGADLQELYIKLGARKVWSSDDCATVRSNDVRPFPPNHENTYTISWNGRESSKCGNGVAAGPYPSAGTYQLFGRLGDKHSDPVRLTITG</sequence>
<dbReference type="RefSeq" id="WP_196204222.1">
    <property type="nucleotide sequence ID" value="NZ_JADPUN010000246.1"/>
</dbReference>
<dbReference type="PROSITE" id="PS51257">
    <property type="entry name" value="PROKAR_LIPOPROTEIN"/>
    <property type="match status" value="1"/>
</dbReference>
<reference evidence="2 3" key="1">
    <citation type="submission" date="2020-11" db="EMBL/GenBank/DDBJ databases">
        <title>A novel isolate from a Black sea contaminated sediment with potential to produce alkanes: Plantactinospora alkalitolerans sp. nov.</title>
        <authorList>
            <person name="Carro L."/>
            <person name="Veyisoglu A."/>
            <person name="Guven K."/>
            <person name="Schumann P."/>
            <person name="Klenk H.-P."/>
            <person name="Sahin N."/>
        </authorList>
    </citation>
    <scope>NUCLEOTIDE SEQUENCE [LARGE SCALE GENOMIC DNA]</scope>
    <source>
        <strain evidence="2 3">S1510</strain>
    </source>
</reference>
<evidence type="ECO:0008006" key="4">
    <source>
        <dbReference type="Google" id="ProtNLM"/>
    </source>
</evidence>
<evidence type="ECO:0000313" key="3">
    <source>
        <dbReference type="Proteomes" id="UP000638560"/>
    </source>
</evidence>
<dbReference type="EMBL" id="JADPUN010000246">
    <property type="protein sequence ID" value="MBF9132695.1"/>
    <property type="molecule type" value="Genomic_DNA"/>
</dbReference>
<dbReference type="Proteomes" id="UP000638560">
    <property type="component" value="Unassembled WGS sequence"/>
</dbReference>
<gene>
    <name evidence="2" type="ORF">I0C86_27620</name>
</gene>
<evidence type="ECO:0000256" key="1">
    <source>
        <dbReference type="SAM" id="MobiDB-lite"/>
    </source>
</evidence>
<keyword evidence="3" id="KW-1185">Reference proteome</keyword>
<protein>
    <recommendedName>
        <fullName evidence="4">Adhesin</fullName>
    </recommendedName>
</protein>
<feature type="compositionally biased region" description="Gly residues" evidence="1">
    <location>
        <begin position="94"/>
        <end position="107"/>
    </location>
</feature>
<accession>A0ABS0H2I6</accession>
<name>A0ABS0H2I6_9ACTN</name>
<feature type="region of interest" description="Disordered" evidence="1">
    <location>
        <begin position="42"/>
        <end position="118"/>
    </location>
</feature>
<proteinExistence type="predicted"/>
<evidence type="ECO:0000313" key="2">
    <source>
        <dbReference type="EMBL" id="MBF9132695.1"/>
    </source>
</evidence>
<comment type="caution">
    <text evidence="2">The sequence shown here is derived from an EMBL/GenBank/DDBJ whole genome shotgun (WGS) entry which is preliminary data.</text>
</comment>